<evidence type="ECO:0000256" key="1">
    <source>
        <dbReference type="SAM" id="MobiDB-lite"/>
    </source>
</evidence>
<keyword evidence="2" id="KW-0472">Membrane</keyword>
<reference evidence="4" key="1">
    <citation type="journal article" date="2019" name="Int. J. Syst. Evol. Microbiol.">
        <title>The Global Catalogue of Microorganisms (GCM) 10K type strain sequencing project: providing services to taxonomists for standard genome sequencing and annotation.</title>
        <authorList>
            <consortium name="The Broad Institute Genomics Platform"/>
            <consortium name="The Broad Institute Genome Sequencing Center for Infectious Disease"/>
            <person name="Wu L."/>
            <person name="Ma J."/>
        </authorList>
    </citation>
    <scope>NUCLEOTIDE SEQUENCE [LARGE SCALE GENOMIC DNA]</scope>
    <source>
        <strain evidence="4">CGMCC 4.7645</strain>
    </source>
</reference>
<dbReference type="Proteomes" id="UP001597417">
    <property type="component" value="Unassembled WGS sequence"/>
</dbReference>
<feature type="transmembrane region" description="Helical" evidence="2">
    <location>
        <begin position="276"/>
        <end position="309"/>
    </location>
</feature>
<feature type="transmembrane region" description="Helical" evidence="2">
    <location>
        <begin position="236"/>
        <end position="255"/>
    </location>
</feature>
<comment type="caution">
    <text evidence="3">The sequence shown here is derived from an EMBL/GenBank/DDBJ whole genome shotgun (WGS) entry which is preliminary data.</text>
</comment>
<dbReference type="RefSeq" id="WP_378269912.1">
    <property type="nucleotide sequence ID" value="NZ_JBHUKR010000021.1"/>
</dbReference>
<feature type="compositionally biased region" description="Pro residues" evidence="1">
    <location>
        <begin position="16"/>
        <end position="34"/>
    </location>
</feature>
<keyword evidence="2" id="KW-0812">Transmembrane</keyword>
<feature type="transmembrane region" description="Helical" evidence="2">
    <location>
        <begin position="417"/>
        <end position="450"/>
    </location>
</feature>
<feature type="region of interest" description="Disordered" evidence="1">
    <location>
        <begin position="1"/>
        <end position="34"/>
    </location>
</feature>
<gene>
    <name evidence="3" type="ORF">ACFSXZ_34135</name>
</gene>
<accession>A0ABW5G247</accession>
<organism evidence="3 4">
    <name type="scientific">Amycolatopsis pigmentata</name>
    <dbReference type="NCBI Taxonomy" id="450801"/>
    <lineage>
        <taxon>Bacteria</taxon>
        <taxon>Bacillati</taxon>
        <taxon>Actinomycetota</taxon>
        <taxon>Actinomycetes</taxon>
        <taxon>Pseudonocardiales</taxon>
        <taxon>Pseudonocardiaceae</taxon>
        <taxon>Amycolatopsis</taxon>
    </lineage>
</organism>
<evidence type="ECO:0000256" key="2">
    <source>
        <dbReference type="SAM" id="Phobius"/>
    </source>
</evidence>
<proteinExistence type="predicted"/>
<sequence length="486" mass="52394">MTRQTPPDATGQAAVPYPPDPPTGPIPVVDPPTEPIYSATRTLMPRRTKGVSLLGEYEGGGYDEPRYLVDRGDGQMVLVSRMLNAVLGAVSGDRTLEQVADRASRDFGKVLTPEAVRYLIERKLEPRGLVTLGTPPEAAPRANPLLGLSLRRVLLPVKVVRRLAAILHPLFLPPVVAVVLVALLALDIWLLATGHTDTSIRASVGSPGLMLTAFAVLLASALFHECGHAAGCHYGGARPGAIGVAILIVVPAFYTNVNDAYRLDRRGRLRTDLGGIYFNSVFALVLGAIYLTTGFAPIPAIIVLIHLTMLQQLVPLVRLDGYYILGDLVGVPNLFEQIPRVLRHVVLRREASPAITGLRPRVRLIITAWVAVVVPALVAALVNLLIYVPGYLRAATINIALYWRSCLIAFDRGDVGVIALSLLSIVILVVPWVGLTSLLLRTVGKVLAVVARRRERARKRYYDQVPGGEAAGYEQVGAADAPGDNR</sequence>
<dbReference type="EMBL" id="JBHUKR010000021">
    <property type="protein sequence ID" value="MFD2421383.1"/>
    <property type="molecule type" value="Genomic_DNA"/>
</dbReference>
<name>A0ABW5G247_9PSEU</name>
<evidence type="ECO:0008006" key="5">
    <source>
        <dbReference type="Google" id="ProtNLM"/>
    </source>
</evidence>
<feature type="transmembrane region" description="Helical" evidence="2">
    <location>
        <begin position="204"/>
        <end position="224"/>
    </location>
</feature>
<keyword evidence="4" id="KW-1185">Reference proteome</keyword>
<feature type="transmembrane region" description="Helical" evidence="2">
    <location>
        <begin position="170"/>
        <end position="192"/>
    </location>
</feature>
<evidence type="ECO:0000313" key="3">
    <source>
        <dbReference type="EMBL" id="MFD2421383.1"/>
    </source>
</evidence>
<feature type="transmembrane region" description="Helical" evidence="2">
    <location>
        <begin position="362"/>
        <end position="388"/>
    </location>
</feature>
<protein>
    <recommendedName>
        <fullName evidence="5">Peptide zinc metalloprotease protein</fullName>
    </recommendedName>
</protein>
<evidence type="ECO:0000313" key="4">
    <source>
        <dbReference type="Proteomes" id="UP001597417"/>
    </source>
</evidence>
<keyword evidence="2" id="KW-1133">Transmembrane helix</keyword>